<comment type="caution">
    <text evidence="4">The sequence shown here is derived from an EMBL/GenBank/DDBJ whole genome shotgun (WGS) entry which is preliminary data.</text>
</comment>
<evidence type="ECO:0000313" key="5">
    <source>
        <dbReference type="Proteomes" id="UP000283700"/>
    </source>
</evidence>
<keyword evidence="1 2" id="KW-0238">DNA-binding</keyword>
<dbReference type="AlphaFoldDB" id="A0A415UGG6"/>
<protein>
    <recommendedName>
        <fullName evidence="6">Single-stranded DNA-binding protein</fullName>
    </recommendedName>
</protein>
<dbReference type="RefSeq" id="WP_118485516.1">
    <property type="nucleotide sequence ID" value="NZ_DBGCSG010000071.1"/>
</dbReference>
<evidence type="ECO:0000313" key="4">
    <source>
        <dbReference type="EMBL" id="RHN17183.1"/>
    </source>
</evidence>
<name>A0A415UGG6_9FIRM</name>
<gene>
    <name evidence="4" type="ORF">DWZ29_01615</name>
</gene>
<reference evidence="4 5" key="1">
    <citation type="submission" date="2018-08" db="EMBL/GenBank/DDBJ databases">
        <title>A genome reference for cultivated species of the human gut microbiota.</title>
        <authorList>
            <person name="Zou Y."/>
            <person name="Xue W."/>
            <person name="Luo G."/>
        </authorList>
    </citation>
    <scope>NUCLEOTIDE SEQUENCE [LARGE SCALE GENOMIC DNA]</scope>
    <source>
        <strain evidence="4 5">AF31-17AC</strain>
    </source>
</reference>
<dbReference type="Gene3D" id="2.40.50.140">
    <property type="entry name" value="Nucleic acid-binding proteins"/>
    <property type="match status" value="2"/>
</dbReference>
<dbReference type="GO" id="GO:0003697">
    <property type="term" value="F:single-stranded DNA binding"/>
    <property type="evidence" value="ECO:0007669"/>
    <property type="project" value="InterPro"/>
</dbReference>
<proteinExistence type="predicted"/>
<evidence type="ECO:0000256" key="3">
    <source>
        <dbReference type="SAM" id="MobiDB-lite"/>
    </source>
</evidence>
<dbReference type="EMBL" id="QRQO01000003">
    <property type="protein sequence ID" value="RHN17183.1"/>
    <property type="molecule type" value="Genomic_DNA"/>
</dbReference>
<feature type="compositionally biased region" description="Acidic residues" evidence="3">
    <location>
        <begin position="290"/>
        <end position="319"/>
    </location>
</feature>
<dbReference type="PROSITE" id="PS50935">
    <property type="entry name" value="SSB"/>
    <property type="match status" value="2"/>
</dbReference>
<evidence type="ECO:0000256" key="1">
    <source>
        <dbReference type="ARBA" id="ARBA00023125"/>
    </source>
</evidence>
<evidence type="ECO:0000256" key="2">
    <source>
        <dbReference type="PROSITE-ProRule" id="PRU00252"/>
    </source>
</evidence>
<sequence>MRENTAYLYGQLTRDPICYKNPSTQELLSGQITIKTARRTNATGELFVKGRLRIDFITIYSRNEKLIREQFMSLRQGDIVLVKGSLSTQETEKKFICKKCGHEMIKHEAVVIYIDPLHIKKFASGLSTEEGLKEIENNIEISNEIMITGTLCREPAYYKENNIRNCQFQIAANRKRRIIEDGPEKRTDFPWIKTFGDMAEEISGVLHQGSVISICGGVETRSFERKIICENCGEEFERKEYATEIVPYFIDYVDNCDIPVKHEDEFVDSENESYINSEEIDLDKKNNSNDYDESYDDYGDDYDDYYDSYEDDGYDESFQ</sequence>
<feature type="region of interest" description="Disordered" evidence="3">
    <location>
        <begin position="268"/>
        <end position="319"/>
    </location>
</feature>
<accession>A0A415UGG6</accession>
<dbReference type="Proteomes" id="UP000283700">
    <property type="component" value="Unassembled WGS sequence"/>
</dbReference>
<evidence type="ECO:0008006" key="6">
    <source>
        <dbReference type="Google" id="ProtNLM"/>
    </source>
</evidence>
<dbReference type="InterPro" id="IPR000424">
    <property type="entry name" value="Primosome_PriB/ssb"/>
</dbReference>
<dbReference type="SUPFAM" id="SSF50249">
    <property type="entry name" value="Nucleic acid-binding proteins"/>
    <property type="match status" value="2"/>
</dbReference>
<organism evidence="4 5">
    <name type="scientific">Anaerobutyricum hallii</name>
    <dbReference type="NCBI Taxonomy" id="39488"/>
    <lineage>
        <taxon>Bacteria</taxon>
        <taxon>Bacillati</taxon>
        <taxon>Bacillota</taxon>
        <taxon>Clostridia</taxon>
        <taxon>Lachnospirales</taxon>
        <taxon>Lachnospiraceae</taxon>
        <taxon>Anaerobutyricum</taxon>
    </lineage>
</organism>
<dbReference type="Pfam" id="PF00436">
    <property type="entry name" value="SSB"/>
    <property type="match status" value="1"/>
</dbReference>
<dbReference type="InterPro" id="IPR012340">
    <property type="entry name" value="NA-bd_OB-fold"/>
</dbReference>